<protein>
    <submittedName>
        <fullName evidence="3">Uncharacterized protein</fullName>
    </submittedName>
</protein>
<feature type="transmembrane region" description="Helical" evidence="2">
    <location>
        <begin position="7"/>
        <end position="29"/>
    </location>
</feature>
<gene>
    <name evidence="3" type="ORF">DSM104440_00154</name>
</gene>
<keyword evidence="2" id="KW-1133">Transmembrane helix</keyword>
<proteinExistence type="predicted"/>
<dbReference type="AlphaFoldDB" id="A0A6M4H1J9"/>
<dbReference type="RefSeq" id="WP_171159850.1">
    <property type="nucleotide sequence ID" value="NZ_CP053073.1"/>
</dbReference>
<dbReference type="Proteomes" id="UP000503096">
    <property type="component" value="Chromosome"/>
</dbReference>
<dbReference type="InParanoid" id="A0A6M4H1J9"/>
<accession>A0A6M4H1J9</accession>
<sequence>MNLIQEFALLFAVAAPVLTILGMNLMLMFEGERGTLIFPSLSAEMLSAPQGETPVAPVRNVPANDPHYPDFRHAA</sequence>
<dbReference type="EMBL" id="CP053073">
    <property type="protein sequence ID" value="QJR13371.1"/>
    <property type="molecule type" value="Genomic_DNA"/>
</dbReference>
<name>A0A6M4H1J9_9PROT</name>
<feature type="region of interest" description="Disordered" evidence="1">
    <location>
        <begin position="52"/>
        <end position="75"/>
    </location>
</feature>
<organism evidence="3 4">
    <name type="scientific">Usitatibacter palustris</name>
    <dbReference type="NCBI Taxonomy" id="2732487"/>
    <lineage>
        <taxon>Bacteria</taxon>
        <taxon>Pseudomonadati</taxon>
        <taxon>Pseudomonadota</taxon>
        <taxon>Betaproteobacteria</taxon>
        <taxon>Nitrosomonadales</taxon>
        <taxon>Usitatibacteraceae</taxon>
        <taxon>Usitatibacter</taxon>
    </lineage>
</organism>
<keyword evidence="4" id="KW-1185">Reference proteome</keyword>
<reference evidence="3 4" key="1">
    <citation type="submission" date="2020-04" db="EMBL/GenBank/DDBJ databases">
        <title>Usitatibacter rugosus gen. nov., sp. nov. and Usitatibacter palustris sp. nov., novel members of Usitatibacteraceae fam. nov. within the order Nitrosomonadales isolated from soil.</title>
        <authorList>
            <person name="Huber K.J."/>
            <person name="Neumann-Schaal M."/>
            <person name="Geppert A."/>
            <person name="Luckner M."/>
            <person name="Wanner G."/>
            <person name="Overmann J."/>
        </authorList>
    </citation>
    <scope>NUCLEOTIDE SEQUENCE [LARGE SCALE GENOMIC DNA]</scope>
    <source>
        <strain evidence="3 4">Swamp67</strain>
    </source>
</reference>
<evidence type="ECO:0000256" key="2">
    <source>
        <dbReference type="SAM" id="Phobius"/>
    </source>
</evidence>
<keyword evidence="2" id="KW-0812">Transmembrane</keyword>
<evidence type="ECO:0000313" key="4">
    <source>
        <dbReference type="Proteomes" id="UP000503096"/>
    </source>
</evidence>
<evidence type="ECO:0000256" key="1">
    <source>
        <dbReference type="SAM" id="MobiDB-lite"/>
    </source>
</evidence>
<dbReference type="KEGG" id="upl:DSM104440_00154"/>
<evidence type="ECO:0000313" key="3">
    <source>
        <dbReference type="EMBL" id="QJR13371.1"/>
    </source>
</evidence>
<keyword evidence="2" id="KW-0472">Membrane</keyword>